<evidence type="ECO:0000313" key="1">
    <source>
        <dbReference type="EMBL" id="KAI6083805.1"/>
    </source>
</evidence>
<accession>A0ACC0CTM5</accession>
<proteinExistence type="predicted"/>
<sequence length="545" mass="58300">MSGLADIPGLAPLSGEGTSTQDQSPAPSNAIPPSQDAEMEDEKPADVSMVNDEAPPSPPSLTSGLEAMLGGLDPPPPQEPVLAPTQPSTTQQDDQPQEQGDPEWEEDSSPYESSSDSSSSDDSDEELLGPEETARILMEMDGGSDDDGDGKAKGSGSAAQVRTKNELPEEVVPKPDVVITSDMELIELGSIEHIVESTVVVKANTTGEYRVLDSGSVISKEDRTVIAAVADLIGNVLQPRYTARFTNDDEIKAYGLELGTKVFYTPKHASYVFTQTLRQQKGTDASNWHDEEPADDEMEFSDDEKEAEYKRQQKAKKKGARGGRGGAAGRGGHEAPSAAAPDVSGLQYDDDDDGPYKKLARPASLAQGTSAPPESSYTNNYRGNAHRGGRGRGQRGHHGRGGHDNRGNRGGARSGHSLPPRPPRGQEYQQAQPQQFNYPPAPAQTAPNMPYAAAPQFYGAGNGQQGYQAHQQPNPQFPFAWPQNMPPGFVPPPPPQFTGQPAGNNVPYYNPDFIQAISQMQNQLQPQQNPQGQRNGEWPGFGGAG</sequence>
<reference evidence="1 2" key="1">
    <citation type="journal article" date="2022" name="New Phytol.">
        <title>Ecological generalism drives hyperdiversity of secondary metabolite gene clusters in xylarialean endophytes.</title>
        <authorList>
            <person name="Franco M.E.E."/>
            <person name="Wisecaver J.H."/>
            <person name="Arnold A.E."/>
            <person name="Ju Y.M."/>
            <person name="Slot J.C."/>
            <person name="Ahrendt S."/>
            <person name="Moore L.P."/>
            <person name="Eastman K.E."/>
            <person name="Scott K."/>
            <person name="Konkel Z."/>
            <person name="Mondo S.J."/>
            <person name="Kuo A."/>
            <person name="Hayes R.D."/>
            <person name="Haridas S."/>
            <person name="Andreopoulos B."/>
            <person name="Riley R."/>
            <person name="LaButti K."/>
            <person name="Pangilinan J."/>
            <person name="Lipzen A."/>
            <person name="Amirebrahimi M."/>
            <person name="Yan J."/>
            <person name="Adam C."/>
            <person name="Keymanesh K."/>
            <person name="Ng V."/>
            <person name="Louie K."/>
            <person name="Northen T."/>
            <person name="Drula E."/>
            <person name="Henrissat B."/>
            <person name="Hsieh H.M."/>
            <person name="Youens-Clark K."/>
            <person name="Lutzoni F."/>
            <person name="Miadlikowska J."/>
            <person name="Eastwood D.C."/>
            <person name="Hamelin R.C."/>
            <person name="Grigoriev I.V."/>
            <person name="U'Ren J.M."/>
        </authorList>
    </citation>
    <scope>NUCLEOTIDE SEQUENCE [LARGE SCALE GENOMIC DNA]</scope>
    <source>
        <strain evidence="1 2">ER1909</strain>
    </source>
</reference>
<dbReference type="EMBL" id="MU394346">
    <property type="protein sequence ID" value="KAI6083805.1"/>
    <property type="molecule type" value="Genomic_DNA"/>
</dbReference>
<keyword evidence="2" id="KW-1185">Reference proteome</keyword>
<protein>
    <submittedName>
        <fullName evidence="1">NAF1-domain-containing protein</fullName>
    </submittedName>
</protein>
<evidence type="ECO:0000313" key="2">
    <source>
        <dbReference type="Proteomes" id="UP001497680"/>
    </source>
</evidence>
<organism evidence="1 2">
    <name type="scientific">Hypoxylon rubiginosum</name>
    <dbReference type="NCBI Taxonomy" id="110542"/>
    <lineage>
        <taxon>Eukaryota</taxon>
        <taxon>Fungi</taxon>
        <taxon>Dikarya</taxon>
        <taxon>Ascomycota</taxon>
        <taxon>Pezizomycotina</taxon>
        <taxon>Sordariomycetes</taxon>
        <taxon>Xylariomycetidae</taxon>
        <taxon>Xylariales</taxon>
        <taxon>Hypoxylaceae</taxon>
        <taxon>Hypoxylon</taxon>
    </lineage>
</organism>
<dbReference type="Proteomes" id="UP001497680">
    <property type="component" value="Unassembled WGS sequence"/>
</dbReference>
<gene>
    <name evidence="1" type="ORF">F4821DRAFT_182434</name>
</gene>
<comment type="caution">
    <text evidence="1">The sequence shown here is derived from an EMBL/GenBank/DDBJ whole genome shotgun (WGS) entry which is preliminary data.</text>
</comment>
<name>A0ACC0CTM5_9PEZI</name>